<name>A0A2R4X2U5_9EURY</name>
<dbReference type="InterPro" id="IPR058387">
    <property type="entry name" value="DUF8074"/>
</dbReference>
<keyword evidence="1" id="KW-0472">Membrane</keyword>
<dbReference type="GeneID" id="36512859"/>
<proteinExistence type="predicted"/>
<dbReference type="AlphaFoldDB" id="A0A2R4X2U5"/>
<feature type="domain" description="DUF8074" evidence="2">
    <location>
        <begin position="1"/>
        <end position="77"/>
    </location>
</feature>
<evidence type="ECO:0000313" key="3">
    <source>
        <dbReference type="EMBL" id="AWB28033.1"/>
    </source>
</evidence>
<dbReference type="KEGG" id="harc:HARCEL1_10090"/>
<keyword evidence="1" id="KW-0812">Transmembrane</keyword>
<evidence type="ECO:0000313" key="4">
    <source>
        <dbReference type="Proteomes" id="UP000244727"/>
    </source>
</evidence>
<keyword evidence="4" id="KW-1185">Reference proteome</keyword>
<feature type="transmembrane region" description="Helical" evidence="1">
    <location>
        <begin position="7"/>
        <end position="28"/>
    </location>
</feature>
<reference evidence="3 4" key="1">
    <citation type="submission" date="2018-04" db="EMBL/GenBank/DDBJ databases">
        <title>Halococcoides cellulosivorans gen. nov., sp. nov., an extremely halophilic cellulose-utilizing haloarchaeon from hypersaline lakes.</title>
        <authorList>
            <person name="Sorokin D.Y."/>
            <person name="Toshchakov S.V."/>
            <person name="Samarov N.I."/>
            <person name="Korzhenkov A."/>
            <person name="Kublanov I.V."/>
        </authorList>
    </citation>
    <scope>NUCLEOTIDE SEQUENCE [LARGE SCALE GENOMIC DNA]</scope>
    <source>
        <strain evidence="3 4">HArcel1</strain>
    </source>
</reference>
<feature type="transmembrane region" description="Helical" evidence="1">
    <location>
        <begin position="34"/>
        <end position="53"/>
    </location>
</feature>
<evidence type="ECO:0000259" key="2">
    <source>
        <dbReference type="Pfam" id="PF26275"/>
    </source>
</evidence>
<protein>
    <recommendedName>
        <fullName evidence="2">DUF8074 domain-containing protein</fullName>
    </recommendedName>
</protein>
<dbReference type="Pfam" id="PF26275">
    <property type="entry name" value="DUF8074"/>
    <property type="match status" value="1"/>
</dbReference>
<dbReference type="EMBL" id="CP028858">
    <property type="protein sequence ID" value="AWB28033.1"/>
    <property type="molecule type" value="Genomic_DNA"/>
</dbReference>
<evidence type="ECO:0000256" key="1">
    <source>
        <dbReference type="SAM" id="Phobius"/>
    </source>
</evidence>
<gene>
    <name evidence="3" type="ORF">HARCEL1_10090</name>
</gene>
<keyword evidence="1" id="KW-1133">Transmembrane helix</keyword>
<organism evidence="3 4">
    <name type="scientific">Halococcoides cellulosivorans</name>
    <dbReference type="NCBI Taxonomy" id="1679096"/>
    <lineage>
        <taxon>Archaea</taxon>
        <taxon>Methanobacteriati</taxon>
        <taxon>Methanobacteriota</taxon>
        <taxon>Stenosarchaea group</taxon>
        <taxon>Halobacteria</taxon>
        <taxon>Halobacteriales</taxon>
        <taxon>Haloarculaceae</taxon>
        <taxon>Halococcoides</taxon>
    </lineage>
</organism>
<dbReference type="Proteomes" id="UP000244727">
    <property type="component" value="Chromosome"/>
</dbReference>
<accession>A0A2R4X2U5</accession>
<sequence length="87" mass="9194">MDLHRIDVAIFVYNVAVVASGAAVVTSMEIESPVVGVGAAVVIGLAWTVYVRLSLIDRLLDLEAVDERASADDTDAGDGGARPPWER</sequence>
<dbReference type="RefSeq" id="WP_108383086.1">
    <property type="nucleotide sequence ID" value="NZ_CP028858.1"/>
</dbReference>